<dbReference type="EC" id="3.5.2.5" evidence="5"/>
<dbReference type="GO" id="GO:0000256">
    <property type="term" value="P:allantoin catabolic process"/>
    <property type="evidence" value="ECO:0007669"/>
    <property type="project" value="InterPro"/>
</dbReference>
<dbReference type="GO" id="GO:0050897">
    <property type="term" value="F:cobalt ion binding"/>
    <property type="evidence" value="ECO:0007669"/>
    <property type="project" value="InterPro"/>
</dbReference>
<evidence type="ECO:0000259" key="9">
    <source>
        <dbReference type="Pfam" id="PF01979"/>
    </source>
</evidence>
<dbReference type="SUPFAM" id="SSF51338">
    <property type="entry name" value="Composite domain of metallo-dependent hydrolases"/>
    <property type="match status" value="1"/>
</dbReference>
<evidence type="ECO:0000256" key="8">
    <source>
        <dbReference type="ARBA" id="ARBA00022833"/>
    </source>
</evidence>
<dbReference type="EMBL" id="RKQZ01000001">
    <property type="protein sequence ID" value="RPF20631.1"/>
    <property type="molecule type" value="Genomic_DNA"/>
</dbReference>
<keyword evidence="11" id="KW-1185">Reference proteome</keyword>
<feature type="domain" description="Amidohydrolase-related" evidence="9">
    <location>
        <begin position="54"/>
        <end position="420"/>
    </location>
</feature>
<dbReference type="NCBIfam" id="TIGR03178">
    <property type="entry name" value="allantoinase"/>
    <property type="match status" value="1"/>
</dbReference>
<evidence type="ECO:0000256" key="2">
    <source>
        <dbReference type="ARBA" id="ARBA00004968"/>
    </source>
</evidence>
<dbReference type="GO" id="GO:0008270">
    <property type="term" value="F:zinc ion binding"/>
    <property type="evidence" value="ECO:0007669"/>
    <property type="project" value="InterPro"/>
</dbReference>
<dbReference type="GO" id="GO:0005737">
    <property type="term" value="C:cytoplasm"/>
    <property type="evidence" value="ECO:0007669"/>
    <property type="project" value="TreeGrafter"/>
</dbReference>
<keyword evidence="8" id="KW-0862">Zinc</keyword>
<dbReference type="InterPro" id="IPR011059">
    <property type="entry name" value="Metal-dep_hydrolase_composite"/>
</dbReference>
<protein>
    <recommendedName>
        <fullName evidence="5">allantoinase</fullName>
        <ecNumber evidence="5">3.5.2.5</ecNumber>
    </recommendedName>
</protein>
<evidence type="ECO:0000256" key="6">
    <source>
        <dbReference type="ARBA" id="ARBA00022723"/>
    </source>
</evidence>
<proteinExistence type="inferred from homology"/>
<organism evidence="10 11">
    <name type="scientific">Myceligenerans xiligouense</name>
    <dbReference type="NCBI Taxonomy" id="253184"/>
    <lineage>
        <taxon>Bacteria</taxon>
        <taxon>Bacillati</taxon>
        <taxon>Actinomycetota</taxon>
        <taxon>Actinomycetes</taxon>
        <taxon>Micrococcales</taxon>
        <taxon>Promicromonosporaceae</taxon>
        <taxon>Myceligenerans</taxon>
    </lineage>
</organism>
<keyword evidence="7" id="KW-0378">Hydrolase</keyword>
<dbReference type="InterPro" id="IPR006680">
    <property type="entry name" value="Amidohydro-rel"/>
</dbReference>
<evidence type="ECO:0000256" key="3">
    <source>
        <dbReference type="ARBA" id="ARBA00010368"/>
    </source>
</evidence>
<evidence type="ECO:0000256" key="7">
    <source>
        <dbReference type="ARBA" id="ARBA00022801"/>
    </source>
</evidence>
<evidence type="ECO:0000256" key="4">
    <source>
        <dbReference type="ARBA" id="ARBA00011881"/>
    </source>
</evidence>
<dbReference type="PANTHER" id="PTHR43668">
    <property type="entry name" value="ALLANTOINASE"/>
    <property type="match status" value="1"/>
</dbReference>
<sequence>MTGSGDRTVTADQVMIDGRLRAATIRVEAGRIADVVVHGAGDTVPPVTVPSPAVVLPGVVDTHVHVNEPGRTSWEGFASASRAAALGGVTTIVDMPLNSLPPTTSVGALEVKRDAARAVADAGELSCDVAFWGGAVPGNVSGLEPLWDAGVVGFKCFLADSGVPEFPPLDPGELRAAMAEVARFGGRMVVHAEDPGVLAAAARPPSSAYADFLLSRPDDAETTAVARLLDVVRETGTRTHVLHVSSARVLDLLARAKGEGLPVTAETCHHYLTLAGEDVPDGDPAYKCCPPIRDRANQDALWDGLRDGLLDIVVSDHSPATADQKYGAKPVGEVDLQRAWGGVSGLQAGWTALAAAAREREVPLADVVRWTAERPARLAGLGRAKGRIAVGQDADLMVYDPDGTTTFRAAGMAHKNPISAYDRMTVTGRVVRVLRHSAPGRLITREETA</sequence>
<comment type="similarity">
    <text evidence="3">Belongs to the metallo-dependent hydrolases superfamily. Allantoinase family.</text>
</comment>
<dbReference type="PANTHER" id="PTHR43668:SF2">
    <property type="entry name" value="ALLANTOINASE"/>
    <property type="match status" value="1"/>
</dbReference>
<evidence type="ECO:0000313" key="11">
    <source>
        <dbReference type="Proteomes" id="UP000280501"/>
    </source>
</evidence>
<comment type="pathway">
    <text evidence="2">Nitrogen metabolism; (S)-allantoin degradation; allantoate from (S)-allantoin: step 1/1.</text>
</comment>
<dbReference type="GO" id="GO:0006145">
    <property type="term" value="P:purine nucleobase catabolic process"/>
    <property type="evidence" value="ECO:0007669"/>
    <property type="project" value="TreeGrafter"/>
</dbReference>
<dbReference type="RefSeq" id="WP_123813774.1">
    <property type="nucleotide sequence ID" value="NZ_RKQZ01000001.1"/>
</dbReference>
<evidence type="ECO:0000256" key="1">
    <source>
        <dbReference type="ARBA" id="ARBA00001947"/>
    </source>
</evidence>
<dbReference type="Proteomes" id="UP000280501">
    <property type="component" value="Unassembled WGS sequence"/>
</dbReference>
<dbReference type="InterPro" id="IPR032466">
    <property type="entry name" value="Metal_Hydrolase"/>
</dbReference>
<evidence type="ECO:0000313" key="10">
    <source>
        <dbReference type="EMBL" id="RPF20631.1"/>
    </source>
</evidence>
<dbReference type="InterPro" id="IPR050138">
    <property type="entry name" value="DHOase/Allantoinase_Hydrolase"/>
</dbReference>
<reference evidence="10 11" key="1">
    <citation type="submission" date="2018-11" db="EMBL/GenBank/DDBJ databases">
        <title>Sequencing the genomes of 1000 actinobacteria strains.</title>
        <authorList>
            <person name="Klenk H.-P."/>
        </authorList>
    </citation>
    <scope>NUCLEOTIDE SEQUENCE [LARGE SCALE GENOMIC DNA]</scope>
    <source>
        <strain evidence="10 11">DSM 15700</strain>
    </source>
</reference>
<keyword evidence="6" id="KW-0479">Metal-binding</keyword>
<comment type="caution">
    <text evidence="10">The sequence shown here is derived from an EMBL/GenBank/DDBJ whole genome shotgun (WGS) entry which is preliminary data.</text>
</comment>
<name>A0A3N4ZL28_9MICO</name>
<dbReference type="GO" id="GO:0004038">
    <property type="term" value="F:allantoinase activity"/>
    <property type="evidence" value="ECO:0007669"/>
    <property type="project" value="UniProtKB-EC"/>
</dbReference>
<dbReference type="InterPro" id="IPR017593">
    <property type="entry name" value="Allantoinase"/>
</dbReference>
<evidence type="ECO:0000256" key="5">
    <source>
        <dbReference type="ARBA" id="ARBA00012863"/>
    </source>
</evidence>
<dbReference type="SUPFAM" id="SSF51556">
    <property type="entry name" value="Metallo-dependent hydrolases"/>
    <property type="match status" value="1"/>
</dbReference>
<dbReference type="Pfam" id="PF01979">
    <property type="entry name" value="Amidohydro_1"/>
    <property type="match status" value="1"/>
</dbReference>
<dbReference type="OrthoDB" id="9803027at2"/>
<comment type="subunit">
    <text evidence="4">Homotetramer.</text>
</comment>
<comment type="cofactor">
    <cofactor evidence="1">
        <name>Zn(2+)</name>
        <dbReference type="ChEBI" id="CHEBI:29105"/>
    </cofactor>
</comment>
<dbReference type="Gene3D" id="3.20.20.140">
    <property type="entry name" value="Metal-dependent hydrolases"/>
    <property type="match status" value="1"/>
</dbReference>
<dbReference type="AlphaFoldDB" id="A0A3N4ZL28"/>
<accession>A0A3N4ZL28</accession>
<gene>
    <name evidence="10" type="ORF">EDD34_1228</name>
</gene>